<dbReference type="AlphaFoldDB" id="A0A139H116"/>
<keyword evidence="2" id="KW-1185">Reference proteome</keyword>
<protein>
    <submittedName>
        <fullName evidence="1">Uncharacterized protein</fullName>
    </submittedName>
</protein>
<reference evidence="1 2" key="1">
    <citation type="submission" date="2015-07" db="EMBL/GenBank/DDBJ databases">
        <title>Comparative genomics of the Sigatoka disease complex on banana suggests a link between parallel evolutionary changes in Pseudocercospora fijiensis and Pseudocercospora eumusae and increased virulence on the banana host.</title>
        <authorList>
            <person name="Chang T.-C."/>
            <person name="Salvucci A."/>
            <person name="Crous P.W."/>
            <person name="Stergiopoulos I."/>
        </authorList>
    </citation>
    <scope>NUCLEOTIDE SEQUENCE [LARGE SCALE GENOMIC DNA]</scope>
    <source>
        <strain evidence="1 2">CBS 114824</strain>
    </source>
</reference>
<evidence type="ECO:0000313" key="1">
    <source>
        <dbReference type="EMBL" id="KXS96112.1"/>
    </source>
</evidence>
<evidence type="ECO:0000313" key="2">
    <source>
        <dbReference type="Proteomes" id="UP000070133"/>
    </source>
</evidence>
<proteinExistence type="predicted"/>
<accession>A0A139H116</accession>
<comment type="caution">
    <text evidence="1">The sequence shown here is derived from an EMBL/GenBank/DDBJ whole genome shotgun (WGS) entry which is preliminary data.</text>
</comment>
<name>A0A139H116_9PEZI</name>
<gene>
    <name evidence="1" type="ORF">AC578_7781</name>
</gene>
<dbReference type="Proteomes" id="UP000070133">
    <property type="component" value="Unassembled WGS sequence"/>
</dbReference>
<organism evidence="1 2">
    <name type="scientific">Pseudocercospora eumusae</name>
    <dbReference type="NCBI Taxonomy" id="321146"/>
    <lineage>
        <taxon>Eukaryota</taxon>
        <taxon>Fungi</taxon>
        <taxon>Dikarya</taxon>
        <taxon>Ascomycota</taxon>
        <taxon>Pezizomycotina</taxon>
        <taxon>Dothideomycetes</taxon>
        <taxon>Dothideomycetidae</taxon>
        <taxon>Mycosphaerellales</taxon>
        <taxon>Mycosphaerellaceae</taxon>
        <taxon>Pseudocercospora</taxon>
    </lineage>
</organism>
<sequence length="442" mass="47042">MSRPRRDKNLEEALARMALLKAVKAWEKPLIEKTDQQAFLRRLITTNGGGVKRYDRKLACIKPHTPHTLRVCLRGQLSHRGGSKNVPIEDFFLHGKAVVDNDRLRQCERTFPSRAAKVSATPVAAPDSALARITNIARVRAAWQNSNPLKAAIDKIQWRDSGTDIPFFAAFDQVHSSSSTTETQLHDFGTLDASTSAVALNEAPPHEFGTLDASTSAVALNEIPPHDFGTLDASSAPGLARSSPPVEEISGDVLLSSNSPSSSHIQTHGVDGVINGYPFLASKEFADASQHGLTEEHPVFNAQPSVDAQTSAAQQGVDCGGIGDVVAFGSAVPAPATFGTSGTPGHVEMGPTATTLDLDMTGLDVFMGWDAAGDVGYGDFRGMRDLDLPPFDCAPPGSTTIETSTTPNGDTTDFDAMAQDLEDVDWDILLNWNAGVDGTVEG</sequence>
<dbReference type="EMBL" id="LFZN01000186">
    <property type="protein sequence ID" value="KXS96112.1"/>
    <property type="molecule type" value="Genomic_DNA"/>
</dbReference>